<comment type="function">
    <text evidence="10">Part of the twin-arginine translocation (Tat) system that transports large folded proteins containing a characteristic twin-arginine motif in their signal peptide across membranes. TatA could form the protein-conducting channel of the Tat system.</text>
</comment>
<feature type="transmembrane region" description="Helical" evidence="10">
    <location>
        <begin position="6"/>
        <end position="25"/>
    </location>
</feature>
<dbReference type="NCBIfam" id="TIGR01411">
    <property type="entry name" value="tatAE"/>
    <property type="match status" value="1"/>
</dbReference>
<evidence type="ECO:0000313" key="12">
    <source>
        <dbReference type="EMBL" id="TXC62687.1"/>
    </source>
</evidence>
<evidence type="ECO:0000256" key="5">
    <source>
        <dbReference type="ARBA" id="ARBA00022692"/>
    </source>
</evidence>
<dbReference type="AlphaFoldDB" id="A0A5C6TQF9"/>
<keyword evidence="7 10" id="KW-1133">Transmembrane helix</keyword>
<evidence type="ECO:0000313" key="13">
    <source>
        <dbReference type="Proteomes" id="UP000321249"/>
    </source>
</evidence>
<evidence type="ECO:0000256" key="3">
    <source>
        <dbReference type="ARBA" id="ARBA00022475"/>
    </source>
</evidence>
<dbReference type="PANTHER" id="PTHR42982:SF1">
    <property type="entry name" value="SEC-INDEPENDENT PROTEIN TRANSLOCASE PROTEIN TATA"/>
    <property type="match status" value="1"/>
</dbReference>
<evidence type="ECO:0000256" key="4">
    <source>
        <dbReference type="ARBA" id="ARBA00022519"/>
    </source>
</evidence>
<dbReference type="RefSeq" id="WP_147042075.1">
    <property type="nucleotide sequence ID" value="NZ_BAABIR010000002.1"/>
</dbReference>
<feature type="region of interest" description="Disordered" evidence="11">
    <location>
        <begin position="44"/>
        <end position="85"/>
    </location>
</feature>
<dbReference type="OrthoDB" id="7161179at2"/>
<sequence>MGFGSPIHWIIVVALIVLLFGSGRVSNLMGDVAKGIKSFKKGLAEDDETPAPPRRLSDERVIDAAPRADEAPAAERGSASEADRH</sequence>
<dbReference type="NCBIfam" id="NF001940">
    <property type="entry name" value="PRK00720.1"/>
    <property type="match status" value="1"/>
</dbReference>
<dbReference type="HAMAP" id="MF_00236">
    <property type="entry name" value="TatA_E"/>
    <property type="match status" value="1"/>
</dbReference>
<proteinExistence type="inferred from homology"/>
<comment type="subcellular location">
    <subcellularLocation>
        <location evidence="1 10">Cell membrane</location>
        <topology evidence="1 10">Single-pass membrane protein</topology>
    </subcellularLocation>
</comment>
<evidence type="ECO:0000256" key="7">
    <source>
        <dbReference type="ARBA" id="ARBA00022989"/>
    </source>
</evidence>
<feature type="compositionally biased region" description="Basic and acidic residues" evidence="11">
    <location>
        <begin position="55"/>
        <end position="70"/>
    </location>
</feature>
<reference evidence="12 13" key="1">
    <citation type="journal article" date="2015" name="J. Microbiol.">
        <title>Sphingosinicella ginsenosidimutans sp. nov., with ginsenoside converting activity.</title>
        <authorList>
            <person name="Kim J.K."/>
            <person name="Kang M.S."/>
            <person name="Park S.C."/>
            <person name="Kim K.M."/>
            <person name="Choi K."/>
            <person name="Yoon M.H."/>
            <person name="Im W.T."/>
        </authorList>
    </citation>
    <scope>NUCLEOTIDE SEQUENCE [LARGE SCALE GENOMIC DNA]</scope>
    <source>
        <strain evidence="12 13">BS-11</strain>
    </source>
</reference>
<comment type="subunit">
    <text evidence="10">The Tat system comprises two distinct complexes: a TatABC complex, containing multiple copies of TatA, TatB and TatC subunits, and a separate TatA complex, containing only TatA subunits. Substrates initially bind to the TatABC complex, which probably triggers association of the separate TatA complex to form the active translocon.</text>
</comment>
<accession>A0A5C6TQF9</accession>
<evidence type="ECO:0000256" key="11">
    <source>
        <dbReference type="SAM" id="MobiDB-lite"/>
    </source>
</evidence>
<keyword evidence="6 10" id="KW-0653">Protein transport</keyword>
<evidence type="ECO:0000256" key="1">
    <source>
        <dbReference type="ARBA" id="ARBA00004162"/>
    </source>
</evidence>
<dbReference type="Pfam" id="PF02416">
    <property type="entry name" value="TatA_B_E"/>
    <property type="match status" value="1"/>
</dbReference>
<evidence type="ECO:0000256" key="6">
    <source>
        <dbReference type="ARBA" id="ARBA00022927"/>
    </source>
</evidence>
<protein>
    <recommendedName>
        <fullName evidence="10">Sec-independent protein translocase protein TatA</fullName>
    </recommendedName>
</protein>
<dbReference type="GO" id="GO:0043953">
    <property type="term" value="P:protein transport by the Tat complex"/>
    <property type="evidence" value="ECO:0007669"/>
    <property type="project" value="UniProtKB-UniRule"/>
</dbReference>
<keyword evidence="5 10" id="KW-0812">Transmembrane</keyword>
<evidence type="ECO:0000256" key="8">
    <source>
        <dbReference type="ARBA" id="ARBA00023010"/>
    </source>
</evidence>
<gene>
    <name evidence="10" type="primary">tatA</name>
    <name evidence="12" type="ORF">FRZ32_02820</name>
</gene>
<comment type="similarity">
    <text evidence="10">Belongs to the TatA/E family.</text>
</comment>
<evidence type="ECO:0000256" key="9">
    <source>
        <dbReference type="ARBA" id="ARBA00023136"/>
    </source>
</evidence>
<keyword evidence="9 10" id="KW-0472">Membrane</keyword>
<organism evidence="12 13">
    <name type="scientific">Allosphingosinicella ginsenosidimutans</name>
    <dbReference type="NCBI Taxonomy" id="1176539"/>
    <lineage>
        <taxon>Bacteria</taxon>
        <taxon>Pseudomonadati</taxon>
        <taxon>Pseudomonadota</taxon>
        <taxon>Alphaproteobacteria</taxon>
        <taxon>Sphingomonadales</taxon>
        <taxon>Sphingomonadaceae</taxon>
        <taxon>Allosphingosinicella</taxon>
    </lineage>
</organism>
<name>A0A5C6TQF9_9SPHN</name>
<keyword evidence="8 10" id="KW-0811">Translocation</keyword>
<keyword evidence="3 10" id="KW-1003">Cell membrane</keyword>
<keyword evidence="4" id="KW-0997">Cell inner membrane</keyword>
<dbReference type="Gene3D" id="1.20.5.3310">
    <property type="match status" value="1"/>
</dbReference>
<dbReference type="PANTHER" id="PTHR42982">
    <property type="entry name" value="SEC-INDEPENDENT PROTEIN TRANSLOCASE PROTEIN TATA"/>
    <property type="match status" value="1"/>
</dbReference>
<dbReference type="GO" id="GO:0008320">
    <property type="term" value="F:protein transmembrane transporter activity"/>
    <property type="evidence" value="ECO:0007669"/>
    <property type="project" value="UniProtKB-UniRule"/>
</dbReference>
<comment type="caution">
    <text evidence="12">The sequence shown here is derived from an EMBL/GenBank/DDBJ whole genome shotgun (WGS) entry which is preliminary data.</text>
</comment>
<dbReference type="Proteomes" id="UP000321249">
    <property type="component" value="Unassembled WGS sequence"/>
</dbReference>
<evidence type="ECO:0000256" key="10">
    <source>
        <dbReference type="HAMAP-Rule" id="MF_00236"/>
    </source>
</evidence>
<dbReference type="InterPro" id="IPR003369">
    <property type="entry name" value="TatA/B/E"/>
</dbReference>
<keyword evidence="2 10" id="KW-0813">Transport</keyword>
<dbReference type="GO" id="GO:0033281">
    <property type="term" value="C:TAT protein transport complex"/>
    <property type="evidence" value="ECO:0007669"/>
    <property type="project" value="UniProtKB-UniRule"/>
</dbReference>
<evidence type="ECO:0000256" key="2">
    <source>
        <dbReference type="ARBA" id="ARBA00022448"/>
    </source>
</evidence>
<dbReference type="EMBL" id="VOQQ01000001">
    <property type="protein sequence ID" value="TXC62687.1"/>
    <property type="molecule type" value="Genomic_DNA"/>
</dbReference>
<keyword evidence="13" id="KW-1185">Reference proteome</keyword>
<dbReference type="InterPro" id="IPR006312">
    <property type="entry name" value="TatA/E"/>
</dbReference>